<evidence type="ECO:0000313" key="2">
    <source>
        <dbReference type="Proteomes" id="UP001059663"/>
    </source>
</evidence>
<accession>A0AC61U779</accession>
<evidence type="ECO:0000313" key="1">
    <source>
        <dbReference type="EMBL" id="UUZ45894.1"/>
    </source>
</evidence>
<dbReference type="Proteomes" id="UP001059663">
    <property type="component" value="Chromosome"/>
</dbReference>
<organism evidence="1 2">
    <name type="scientific">Janibacter limosus</name>
    <dbReference type="NCBI Taxonomy" id="53458"/>
    <lineage>
        <taxon>Bacteria</taxon>
        <taxon>Bacillati</taxon>
        <taxon>Actinomycetota</taxon>
        <taxon>Actinomycetes</taxon>
        <taxon>Micrococcales</taxon>
        <taxon>Intrasporangiaceae</taxon>
        <taxon>Janibacter</taxon>
    </lineage>
</organism>
<protein>
    <submittedName>
        <fullName evidence="1">DUF1365 family protein</fullName>
    </submittedName>
</protein>
<sequence length="654" mass="71061">MTEHRPDRPSVAIIGAGISGLTAAHVLTPTHDVTLFEADDRLGGHAHTHTVPTSGGGEVRVDSGFIVHNERTYPHLLRLFRELDVPTRPTEMSMSITCDGCGLSWAGGAGLGAVLAQPRRLADPRFLRMLLEIPRFHKAARAVPADTGGSGSGDDPTRGEFLQRGSFSEHFIAHFALPLVSCVWSSGDEDSLDYPARHLFAFLEHHGMLSISGSPTRRTVVGGSRTYVDALASRLRDVRTSAAVTSVTRRPDGVDVRTAAGVTPFDKVVIATHADRALALLADATPQEKEDLGAIRYSRNATVLHRDTTHLPRRDAGQGLVELPQRELRRGQPGAGQLLDEPAAGLRRGRRPAARHAQLPDPLRRGGRGRADGLRAPGLHPGGRRSGRPAAHRRRRPAGLRRRAPRLGVPRGRVPLGRRGGAATRGDVVTTAPTLTELPTLPSLVVGTVSHTRRTPVEHAFANRQYQWLVDVDDLPRHRWPLRALTRIEARDHLDGGEQGGGIRGDLTRFLAHRDITLAADDRVVMLANARVPGHVFDPLTVYWCLAPDGRLRACVFEVHNTYGERHAYLLEVDESGRARTDKAFYVSPFNDTSGEYAVSLRPERDRVVVTVGPDRDGERILTATTSGVPRAATDATVVRTAARHLLMTGASAP</sequence>
<gene>
    <name evidence="1" type="ORF">LP422_08420</name>
</gene>
<reference evidence="1" key="1">
    <citation type="submission" date="2021-11" db="EMBL/GenBank/DDBJ databases">
        <title>Study of the species diversity of bacterial strains isolated from a unique natural object - Shulgan-Tash cave (Bashkiria).</title>
        <authorList>
            <person name="Sazanova A.L."/>
            <person name="Chirak E.R."/>
            <person name="Safronova V.I."/>
        </authorList>
    </citation>
    <scope>NUCLEOTIDE SEQUENCE</scope>
    <source>
        <strain evidence="1">P1</strain>
    </source>
</reference>
<proteinExistence type="predicted"/>
<dbReference type="EMBL" id="CP087977">
    <property type="protein sequence ID" value="UUZ45894.1"/>
    <property type="molecule type" value="Genomic_DNA"/>
</dbReference>
<name>A0AC61U779_9MICO</name>